<accession>A0A834G178</accession>
<feature type="transmembrane region" description="Helical" evidence="1">
    <location>
        <begin position="100"/>
        <end position="118"/>
    </location>
</feature>
<feature type="transmembrane region" description="Helical" evidence="1">
    <location>
        <begin position="49"/>
        <end position="67"/>
    </location>
</feature>
<keyword evidence="1" id="KW-0472">Membrane</keyword>
<dbReference type="OrthoDB" id="1751005at2759"/>
<dbReference type="PANTHER" id="PTHR34836">
    <property type="entry name" value="OS06G0188250 PROTEIN"/>
    <property type="match status" value="1"/>
</dbReference>
<name>A0A834G178_RHOSS</name>
<dbReference type="Proteomes" id="UP000626092">
    <property type="component" value="Unassembled WGS sequence"/>
</dbReference>
<sequence>MSIATEEELPAVAITIPARSLHSDQFSDNPGMIKWQHQRNRAVEEHRRYCSQLFVLLVLFIISLYVVPISGKNGSGLIEVDVGVILDADDHMVGKEHRRYCSQLFVLLVLFIISLYVVPISGKNGSGLIEVDVGVILDADDHMVGKVSQTCISRALEDFYALNQNHSTTRIVLHKRNSKGDVVEAASAGASIVRLLFHQYSPSMPWSSADSVSIREENLHLLRRQFRPTQLGRRALRRLEPEPRRKRVAVQLVFLFPGRRYPSNFCKLLLSTAGGVLQV</sequence>
<evidence type="ECO:0000256" key="1">
    <source>
        <dbReference type="SAM" id="Phobius"/>
    </source>
</evidence>
<evidence type="ECO:0000313" key="2">
    <source>
        <dbReference type="EMBL" id="KAF7123582.1"/>
    </source>
</evidence>
<evidence type="ECO:0000313" key="3">
    <source>
        <dbReference type="Proteomes" id="UP000626092"/>
    </source>
</evidence>
<dbReference type="InterPro" id="IPR015683">
    <property type="entry name" value="Ionotropic_Glu_rcpt"/>
</dbReference>
<reference evidence="2" key="1">
    <citation type="submission" date="2019-11" db="EMBL/GenBank/DDBJ databases">
        <authorList>
            <person name="Liu Y."/>
            <person name="Hou J."/>
            <person name="Li T.-Q."/>
            <person name="Guan C.-H."/>
            <person name="Wu X."/>
            <person name="Wu H.-Z."/>
            <person name="Ling F."/>
            <person name="Zhang R."/>
            <person name="Shi X.-G."/>
            <person name="Ren J.-P."/>
            <person name="Chen E.-F."/>
            <person name="Sun J.-M."/>
        </authorList>
    </citation>
    <scope>NUCLEOTIDE SEQUENCE</scope>
    <source>
        <strain evidence="2">Adult_tree_wgs_1</strain>
        <tissue evidence="2">Leaves</tissue>
    </source>
</reference>
<gene>
    <name evidence="2" type="ORF">RHSIM_Rhsim12G0206000</name>
</gene>
<dbReference type="EMBL" id="WJXA01000012">
    <property type="protein sequence ID" value="KAF7123582.1"/>
    <property type="molecule type" value="Genomic_DNA"/>
</dbReference>
<dbReference type="PANTHER" id="PTHR34836:SF1">
    <property type="entry name" value="OS09G0428600 PROTEIN"/>
    <property type="match status" value="1"/>
</dbReference>
<keyword evidence="3" id="KW-1185">Reference proteome</keyword>
<keyword evidence="1" id="KW-1133">Transmembrane helix</keyword>
<proteinExistence type="predicted"/>
<comment type="caution">
    <text evidence="2">The sequence shown here is derived from an EMBL/GenBank/DDBJ whole genome shotgun (WGS) entry which is preliminary data.</text>
</comment>
<protein>
    <submittedName>
        <fullName evidence="2">Uncharacterized protein</fullName>
    </submittedName>
</protein>
<organism evidence="2 3">
    <name type="scientific">Rhododendron simsii</name>
    <name type="common">Sims's rhododendron</name>
    <dbReference type="NCBI Taxonomy" id="118357"/>
    <lineage>
        <taxon>Eukaryota</taxon>
        <taxon>Viridiplantae</taxon>
        <taxon>Streptophyta</taxon>
        <taxon>Embryophyta</taxon>
        <taxon>Tracheophyta</taxon>
        <taxon>Spermatophyta</taxon>
        <taxon>Magnoliopsida</taxon>
        <taxon>eudicotyledons</taxon>
        <taxon>Gunneridae</taxon>
        <taxon>Pentapetalae</taxon>
        <taxon>asterids</taxon>
        <taxon>Ericales</taxon>
        <taxon>Ericaceae</taxon>
        <taxon>Ericoideae</taxon>
        <taxon>Rhodoreae</taxon>
        <taxon>Rhododendron</taxon>
    </lineage>
</organism>
<dbReference type="AlphaFoldDB" id="A0A834G178"/>
<keyword evidence="1" id="KW-0812">Transmembrane</keyword>